<comment type="caution">
    <text evidence="8">The sequence shown here is derived from an EMBL/GenBank/DDBJ whole genome shotgun (WGS) entry which is preliminary data.</text>
</comment>
<dbReference type="InterPro" id="IPR006124">
    <property type="entry name" value="Metalloenzyme"/>
</dbReference>
<dbReference type="InterPro" id="IPR042253">
    <property type="entry name" value="Pglycerate_mutase_ApgM_sf"/>
</dbReference>
<evidence type="ECO:0000256" key="4">
    <source>
        <dbReference type="ARBA" id="ARBA00005524"/>
    </source>
</evidence>
<dbReference type="Gene3D" id="3.40.720.10">
    <property type="entry name" value="Alkaline Phosphatase, subunit A"/>
    <property type="match status" value="1"/>
</dbReference>
<dbReference type="GO" id="GO:0006096">
    <property type="term" value="P:glycolytic process"/>
    <property type="evidence" value="ECO:0007669"/>
    <property type="project" value="UniProtKB-KW"/>
</dbReference>
<dbReference type="RefSeq" id="WP_194539631.1">
    <property type="nucleotide sequence ID" value="NZ_JACEFB010000018.1"/>
</dbReference>
<comment type="similarity">
    <text evidence="4">Belongs to the BPG-independent phosphoglycerate mutase family. A-PGAM subfamily.</text>
</comment>
<dbReference type="GO" id="GO:0004619">
    <property type="term" value="F:phosphoglycerate mutase activity"/>
    <property type="evidence" value="ECO:0007669"/>
    <property type="project" value="UniProtKB-EC"/>
</dbReference>
<dbReference type="PANTHER" id="PTHR31209">
    <property type="entry name" value="COFACTOR-INDEPENDENT PHOSPHOGLYCERATE MUTASE"/>
    <property type="match status" value="1"/>
</dbReference>
<comment type="pathway">
    <text evidence="3">Carbohydrate degradation.</text>
</comment>
<gene>
    <name evidence="8" type="ORF">H0921_16510</name>
</gene>
<dbReference type="SUPFAM" id="SSF53649">
    <property type="entry name" value="Alkaline phosphatase-like"/>
    <property type="match status" value="1"/>
</dbReference>
<dbReference type="Gene3D" id="3.30.70.2130">
    <property type="entry name" value="Metalloenzyme domain"/>
    <property type="match status" value="1"/>
</dbReference>
<dbReference type="AlphaFoldDB" id="A0A7V9AD14"/>
<dbReference type="EMBL" id="JACEFB010000018">
    <property type="protein sequence ID" value="MBA2227763.1"/>
    <property type="molecule type" value="Genomic_DNA"/>
</dbReference>
<comment type="function">
    <text evidence="2">Catalyzes the interconversion of 2-phosphoglycerate and 3-phosphoglycerate.</text>
</comment>
<reference evidence="8 9" key="1">
    <citation type="submission" date="2020-07" db="EMBL/GenBank/DDBJ databases">
        <title>Thermogemmata thermophila gen. nov., sp. nov., a novel moderate thermophilic planctomycete from a Kamchatka hot spring.</title>
        <authorList>
            <person name="Elcheninov A.G."/>
            <person name="Podosokorskaya O.A."/>
            <person name="Kovaleva O.L."/>
            <person name="Novikov A."/>
            <person name="Bonch-Osmolovskaya E.A."/>
            <person name="Toshchakov S.V."/>
            <person name="Kublanov I.V."/>
        </authorList>
    </citation>
    <scope>NUCLEOTIDE SEQUENCE [LARGE SCALE GENOMIC DNA]</scope>
    <source>
        <strain evidence="8 9">2918</strain>
    </source>
</reference>
<evidence type="ECO:0000256" key="6">
    <source>
        <dbReference type="ARBA" id="ARBA00023235"/>
    </source>
</evidence>
<dbReference type="InterPro" id="IPR004456">
    <property type="entry name" value="Pglycerate_mutase_ApgM"/>
</dbReference>
<protein>
    <submittedName>
        <fullName evidence="8">Cofactor-independent phosphoglycerate mutase</fullName>
        <ecNumber evidence="8">5.4.2.12</ecNumber>
    </submittedName>
</protein>
<evidence type="ECO:0000256" key="1">
    <source>
        <dbReference type="ARBA" id="ARBA00000370"/>
    </source>
</evidence>
<dbReference type="NCBIfam" id="TIGR00306">
    <property type="entry name" value="apgM"/>
    <property type="match status" value="1"/>
</dbReference>
<dbReference type="GO" id="GO:0046872">
    <property type="term" value="F:metal ion binding"/>
    <property type="evidence" value="ECO:0007669"/>
    <property type="project" value="InterPro"/>
</dbReference>
<dbReference type="InterPro" id="IPR017850">
    <property type="entry name" value="Alkaline_phosphatase_core_sf"/>
</dbReference>
<dbReference type="Pfam" id="PF01676">
    <property type="entry name" value="Metalloenzyme"/>
    <property type="match status" value="1"/>
</dbReference>
<comment type="catalytic activity">
    <reaction evidence="1">
        <text>(2R)-2-phosphoglycerate = (2R)-3-phosphoglycerate</text>
        <dbReference type="Rhea" id="RHEA:15901"/>
        <dbReference type="ChEBI" id="CHEBI:58272"/>
        <dbReference type="ChEBI" id="CHEBI:58289"/>
        <dbReference type="EC" id="5.4.2.12"/>
    </reaction>
</comment>
<dbReference type="CDD" id="cd16011">
    <property type="entry name" value="iPGM_like"/>
    <property type="match status" value="1"/>
</dbReference>
<organism evidence="8 9">
    <name type="scientific">Thermogemmata fonticola</name>
    <dbReference type="NCBI Taxonomy" id="2755323"/>
    <lineage>
        <taxon>Bacteria</taxon>
        <taxon>Pseudomonadati</taxon>
        <taxon>Planctomycetota</taxon>
        <taxon>Planctomycetia</taxon>
        <taxon>Gemmatales</taxon>
        <taxon>Gemmataceae</taxon>
        <taxon>Thermogemmata</taxon>
    </lineage>
</organism>
<dbReference type="PANTHER" id="PTHR31209:SF4">
    <property type="entry name" value="2,3-BISPHOSPHOGLYCERATE-INDEPENDENT PHOSPHOGLYCERATE MUTASE"/>
    <property type="match status" value="1"/>
</dbReference>
<dbReference type="PIRSF" id="PIRSF006392">
    <property type="entry name" value="IPGAM_arch"/>
    <property type="match status" value="1"/>
</dbReference>
<evidence type="ECO:0000259" key="7">
    <source>
        <dbReference type="Pfam" id="PF01676"/>
    </source>
</evidence>
<evidence type="ECO:0000256" key="2">
    <source>
        <dbReference type="ARBA" id="ARBA00002315"/>
    </source>
</evidence>
<name>A0A7V9AD14_9BACT</name>
<dbReference type="Pfam" id="PF10143">
    <property type="entry name" value="PhosphMutase"/>
    <property type="match status" value="1"/>
</dbReference>
<sequence length="413" mass="44188">MKYAIVIPDGSADEPVAALGGRTPLQAAHKPNMDRVAQQGVVGLADNVPDRLTPASDVATLSLLGYDPLEVYTGRAPLEAAAMGLHLGPHDWAIRCNLVYVPDGHMRDFTAGHISTEEARELIQALQAALGGRRLGGGVIEFHPGVQYRHILLWRGSGGEDGAALAATRTQPPHDIPDRPIAEYLPSGPAGAWLQELMEASRPILAAHPANLRRQAAGQKPATQIWLWGQGQAPRLTPFAERFGGVRGAIISAVDLVRGVGVLLGWHRIDVPGATGYLDTNYANKGRYAVEALGAFDLVCVHIEAPDEASHEGKAEEKVRAIEQIDAHIVGPLLDALPRYGAYRLLVEPDHRTPLRTRAHAHGPVPFAACGIGIEPDAAAAYDEASAAASALRFQPGHTLMPWFLGLNQRPPR</sequence>
<keyword evidence="6 8" id="KW-0413">Isomerase</keyword>
<dbReference type="InterPro" id="IPR023665">
    <property type="entry name" value="ApgAM_prokaryotes"/>
</dbReference>
<dbReference type="NCBIfam" id="NF003242">
    <property type="entry name" value="PRK04200.1"/>
    <property type="match status" value="1"/>
</dbReference>
<evidence type="ECO:0000313" key="9">
    <source>
        <dbReference type="Proteomes" id="UP000542342"/>
    </source>
</evidence>
<keyword evidence="5" id="KW-0324">Glycolysis</keyword>
<evidence type="ECO:0000256" key="3">
    <source>
        <dbReference type="ARBA" id="ARBA00004921"/>
    </source>
</evidence>
<dbReference type="NCBIfam" id="TIGR02535">
    <property type="entry name" value="hyp_Hser_kinase"/>
    <property type="match status" value="1"/>
</dbReference>
<evidence type="ECO:0000256" key="5">
    <source>
        <dbReference type="ARBA" id="ARBA00023152"/>
    </source>
</evidence>
<dbReference type="EC" id="5.4.2.12" evidence="8"/>
<accession>A0A7V9AD14</accession>
<dbReference type="Proteomes" id="UP000542342">
    <property type="component" value="Unassembled WGS sequence"/>
</dbReference>
<feature type="domain" description="Metalloenzyme" evidence="7">
    <location>
        <begin position="1"/>
        <end position="376"/>
    </location>
</feature>
<evidence type="ECO:0000313" key="8">
    <source>
        <dbReference type="EMBL" id="MBA2227763.1"/>
    </source>
</evidence>
<proteinExistence type="inferred from homology"/>
<keyword evidence="9" id="KW-1185">Reference proteome</keyword>